<accession>A0A080ZYE1</accession>
<reference evidence="3 4" key="1">
    <citation type="submission" date="2013-11" db="EMBL/GenBank/DDBJ databases">
        <title>The Genome Sequence of Phytophthora parasitica P1976.</title>
        <authorList>
            <consortium name="The Broad Institute Genomics Platform"/>
            <person name="Russ C."/>
            <person name="Tyler B."/>
            <person name="Panabieres F."/>
            <person name="Shan W."/>
            <person name="Tripathy S."/>
            <person name="Grunwald N."/>
            <person name="Machado M."/>
            <person name="Johnson C.S."/>
            <person name="Walker B."/>
            <person name="Young S."/>
            <person name="Zeng Q."/>
            <person name="Gargeya S."/>
            <person name="Fitzgerald M."/>
            <person name="Haas B."/>
            <person name="Abouelleil A."/>
            <person name="Allen A.W."/>
            <person name="Alvarado L."/>
            <person name="Arachchi H.M."/>
            <person name="Berlin A.M."/>
            <person name="Chapman S.B."/>
            <person name="Gainer-Dewar J."/>
            <person name="Goldberg J."/>
            <person name="Griggs A."/>
            <person name="Gujja S."/>
            <person name="Hansen M."/>
            <person name="Howarth C."/>
            <person name="Imamovic A."/>
            <person name="Ireland A."/>
            <person name="Larimer J."/>
            <person name="McCowan C."/>
            <person name="Murphy C."/>
            <person name="Pearson M."/>
            <person name="Poon T.W."/>
            <person name="Priest M."/>
            <person name="Roberts A."/>
            <person name="Saif S."/>
            <person name="Shea T."/>
            <person name="Sisk P."/>
            <person name="Sykes S."/>
            <person name="Wortman J."/>
            <person name="Nusbaum C."/>
            <person name="Birren B."/>
        </authorList>
    </citation>
    <scope>NUCLEOTIDE SEQUENCE [LARGE SCALE GENOMIC DNA]</scope>
    <source>
        <strain evidence="3 4">P1976</strain>
    </source>
</reference>
<sequence length="114" mass="12466">MTSHIKHVFKRYGRTAFIFHSAVFVTTLAGSYVAIQQGVDLQALAKRVPIVDLTKIDPDAGTFALAYVSTVATGPARCVLTVAASPVLARFLVRSRHLTNTNKNTATQHRFPKQ</sequence>
<dbReference type="InterPro" id="IPR045866">
    <property type="entry name" value="FAM210A/B-like"/>
</dbReference>
<dbReference type="AlphaFoldDB" id="A0A080ZYE1"/>
<dbReference type="PANTHER" id="PTHR21377">
    <property type="entry name" value="PROTEIN FAM210B, MITOCHONDRIAL"/>
    <property type="match status" value="1"/>
</dbReference>
<evidence type="ECO:0000313" key="3">
    <source>
        <dbReference type="EMBL" id="ETO71652.1"/>
    </source>
</evidence>
<feature type="domain" description="DUF1279" evidence="2">
    <location>
        <begin position="4"/>
        <end position="86"/>
    </location>
</feature>
<dbReference type="Pfam" id="PF06916">
    <property type="entry name" value="FAM210A-B_dom"/>
    <property type="match status" value="1"/>
</dbReference>
<feature type="transmembrane region" description="Helical" evidence="1">
    <location>
        <begin position="12"/>
        <end position="35"/>
    </location>
</feature>
<dbReference type="InterPro" id="IPR009688">
    <property type="entry name" value="FAM210A/B-like_dom"/>
</dbReference>
<evidence type="ECO:0000259" key="2">
    <source>
        <dbReference type="Pfam" id="PF06916"/>
    </source>
</evidence>
<proteinExistence type="predicted"/>
<dbReference type="PANTHER" id="PTHR21377:SF0">
    <property type="entry name" value="PROTEIN FAM210B, MITOCHONDRIAL"/>
    <property type="match status" value="1"/>
</dbReference>
<keyword evidence="1" id="KW-1133">Transmembrane helix</keyword>
<keyword evidence="1" id="KW-0812">Transmembrane</keyword>
<evidence type="ECO:0000256" key="1">
    <source>
        <dbReference type="SAM" id="Phobius"/>
    </source>
</evidence>
<organism evidence="3 4">
    <name type="scientific">Phytophthora nicotianae P1976</name>
    <dbReference type="NCBI Taxonomy" id="1317066"/>
    <lineage>
        <taxon>Eukaryota</taxon>
        <taxon>Sar</taxon>
        <taxon>Stramenopiles</taxon>
        <taxon>Oomycota</taxon>
        <taxon>Peronosporomycetes</taxon>
        <taxon>Peronosporales</taxon>
        <taxon>Peronosporaceae</taxon>
        <taxon>Phytophthora</taxon>
    </lineage>
</organism>
<keyword evidence="1" id="KW-0472">Membrane</keyword>
<evidence type="ECO:0000313" key="4">
    <source>
        <dbReference type="Proteomes" id="UP000028582"/>
    </source>
</evidence>
<protein>
    <recommendedName>
        <fullName evidence="2">DUF1279 domain-containing protein</fullName>
    </recommendedName>
</protein>
<comment type="caution">
    <text evidence="3">The sequence shown here is derived from an EMBL/GenBank/DDBJ whole genome shotgun (WGS) entry which is preliminary data.</text>
</comment>
<name>A0A080ZYE1_PHYNI</name>
<dbReference type="OrthoDB" id="426386at2759"/>
<dbReference type="GO" id="GO:0005739">
    <property type="term" value="C:mitochondrion"/>
    <property type="evidence" value="ECO:0007669"/>
    <property type="project" value="TreeGrafter"/>
</dbReference>
<gene>
    <name evidence="3" type="ORF">F444_12032</name>
</gene>
<dbReference type="EMBL" id="ANJA01002156">
    <property type="protein sequence ID" value="ETO71652.1"/>
    <property type="molecule type" value="Genomic_DNA"/>
</dbReference>
<dbReference type="Proteomes" id="UP000028582">
    <property type="component" value="Unassembled WGS sequence"/>
</dbReference>